<gene>
    <name evidence="2" type="ORF">Back11_50930</name>
</gene>
<name>A0A3G9JI51_9BACL</name>
<dbReference type="InterPro" id="IPR023796">
    <property type="entry name" value="Serpin_dom"/>
</dbReference>
<evidence type="ECO:0000256" key="1">
    <source>
        <dbReference type="RuleBase" id="RU000411"/>
    </source>
</evidence>
<dbReference type="InterPro" id="IPR000215">
    <property type="entry name" value="Serpin_fam"/>
</dbReference>
<dbReference type="RefSeq" id="WP_125663462.1">
    <property type="nucleotide sequence ID" value="NZ_AP019308.1"/>
</dbReference>
<dbReference type="OrthoDB" id="9764871at2"/>
<dbReference type="PANTHER" id="PTHR11461:SF211">
    <property type="entry name" value="GH10112P-RELATED"/>
    <property type="match status" value="1"/>
</dbReference>
<dbReference type="PROSITE" id="PS51257">
    <property type="entry name" value="PROKAR_LIPOPROTEIN"/>
    <property type="match status" value="1"/>
</dbReference>
<dbReference type="InterPro" id="IPR042178">
    <property type="entry name" value="Serpin_sf_1"/>
</dbReference>
<proteinExistence type="inferred from homology"/>
<dbReference type="GO" id="GO:0004867">
    <property type="term" value="F:serine-type endopeptidase inhibitor activity"/>
    <property type="evidence" value="ECO:0007669"/>
    <property type="project" value="InterPro"/>
</dbReference>
<reference evidence="2 3" key="1">
    <citation type="submission" date="2018-11" db="EMBL/GenBank/DDBJ databases">
        <title>Complete genome sequence of Paenibacillus baekrokdamisoli strain KCTC 33723.</title>
        <authorList>
            <person name="Kang S.W."/>
            <person name="Lee K.C."/>
            <person name="Kim K.K."/>
            <person name="Kim J.S."/>
            <person name="Kim D.S."/>
            <person name="Ko S.H."/>
            <person name="Yang S.H."/>
            <person name="Lee J.S."/>
        </authorList>
    </citation>
    <scope>NUCLEOTIDE SEQUENCE [LARGE SCALE GENOMIC DNA]</scope>
    <source>
        <strain evidence="2 3">KCTC 33723</strain>
    </source>
</reference>
<dbReference type="Gene3D" id="3.30.497.10">
    <property type="entry name" value="Antithrombin, subunit I, domain 2"/>
    <property type="match status" value="1"/>
</dbReference>
<protein>
    <submittedName>
        <fullName evidence="2">Serine protease inhibitor</fullName>
    </submittedName>
</protein>
<sequence>MAFQIRNKSIVAVAAAIVLLSTTLAGCGKDKVEAPRYQVKDINAAQVHAYNDFSLRMTKQLLAKTKDGNVCISPLSMAFALSLLVNGAEGETKAELLRVLGAKGLTLEALNQGSDVLRDLLEHADPKVDVRIANAVWARKGTGLAEDYSQRIKRFYEAEASELDFDDADAAKTINQWVNKKTQGLIDRMVDENTLKSSVMVLMNAIYFHGEWTKPFKESDTKDAQFHLADGSSVTVPMMAQKASLTYKESEHFKAVRLPYGDGKWSMTVVLPNEGITLPEAETELLKDASSWREGFTQGMAEIELPRFKLQYGTSLIDALKTLGMKQSFDKEKADFSGMTKSRQSLYVNGAIHKTFIEVNEQGTEAAAVTSITTAATAAAPMDPFKLRVDRPFFFTIEDQTTGAILFLGSVTQPTA</sequence>
<dbReference type="InterPro" id="IPR036186">
    <property type="entry name" value="Serpin_sf"/>
</dbReference>
<dbReference type="GO" id="GO:0005615">
    <property type="term" value="C:extracellular space"/>
    <property type="evidence" value="ECO:0007669"/>
    <property type="project" value="InterPro"/>
</dbReference>
<dbReference type="Gene3D" id="2.30.39.10">
    <property type="entry name" value="Alpha-1-antitrypsin, domain 1"/>
    <property type="match status" value="1"/>
</dbReference>
<dbReference type="PROSITE" id="PS00284">
    <property type="entry name" value="SERPIN"/>
    <property type="match status" value="1"/>
</dbReference>
<dbReference type="Pfam" id="PF00079">
    <property type="entry name" value="Serpin"/>
    <property type="match status" value="1"/>
</dbReference>
<dbReference type="EMBL" id="AP019308">
    <property type="protein sequence ID" value="BBH23748.1"/>
    <property type="molecule type" value="Genomic_DNA"/>
</dbReference>
<dbReference type="KEGG" id="pbk:Back11_50930"/>
<dbReference type="PANTHER" id="PTHR11461">
    <property type="entry name" value="SERINE PROTEASE INHIBITOR, SERPIN"/>
    <property type="match status" value="1"/>
</dbReference>
<dbReference type="SMART" id="SM00093">
    <property type="entry name" value="SERPIN"/>
    <property type="match status" value="1"/>
</dbReference>
<dbReference type="AlphaFoldDB" id="A0A3G9JI51"/>
<organism evidence="2 3">
    <name type="scientific">Paenibacillus baekrokdamisoli</name>
    <dbReference type="NCBI Taxonomy" id="1712516"/>
    <lineage>
        <taxon>Bacteria</taxon>
        <taxon>Bacillati</taxon>
        <taxon>Bacillota</taxon>
        <taxon>Bacilli</taxon>
        <taxon>Bacillales</taxon>
        <taxon>Paenibacillaceae</taxon>
        <taxon>Paenibacillus</taxon>
    </lineage>
</organism>
<evidence type="ECO:0000313" key="2">
    <source>
        <dbReference type="EMBL" id="BBH23748.1"/>
    </source>
</evidence>
<dbReference type="InterPro" id="IPR042185">
    <property type="entry name" value="Serpin_sf_2"/>
</dbReference>
<keyword evidence="3" id="KW-1185">Reference proteome</keyword>
<dbReference type="SUPFAM" id="SSF56574">
    <property type="entry name" value="Serpins"/>
    <property type="match status" value="1"/>
</dbReference>
<dbReference type="CDD" id="cd19588">
    <property type="entry name" value="serpin_miropin-like"/>
    <property type="match status" value="1"/>
</dbReference>
<accession>A0A3G9JI51</accession>
<evidence type="ECO:0000313" key="3">
    <source>
        <dbReference type="Proteomes" id="UP000275368"/>
    </source>
</evidence>
<comment type="similarity">
    <text evidence="1">Belongs to the serpin family.</text>
</comment>
<dbReference type="InterPro" id="IPR023795">
    <property type="entry name" value="Serpin_CS"/>
</dbReference>
<dbReference type="Proteomes" id="UP000275368">
    <property type="component" value="Chromosome"/>
</dbReference>